<feature type="coiled-coil region" evidence="1">
    <location>
        <begin position="485"/>
        <end position="519"/>
    </location>
</feature>
<dbReference type="VEuPathDB" id="CryptoDB:ChTU502y2012_302g0230"/>
<reference evidence="3" key="1">
    <citation type="submission" date="2015-08" db="EMBL/GenBank/DDBJ databases">
        <authorList>
            <person name="Babu N.S."/>
            <person name="Beckwith C.J."/>
            <person name="Beseler K.G."/>
            <person name="Brison A."/>
            <person name="Carone J.V."/>
            <person name="Caskin T.P."/>
            <person name="Diamond M."/>
            <person name="Durham M.E."/>
            <person name="Foxe J.M."/>
            <person name="Go M."/>
            <person name="Henderson B.A."/>
            <person name="Jones I.B."/>
            <person name="McGettigan J.A."/>
            <person name="Micheletti S.J."/>
            <person name="Nasrallah M.E."/>
            <person name="Ortiz D."/>
            <person name="Piller C.R."/>
            <person name="Privatt S.R."/>
            <person name="Schneider S.L."/>
            <person name="Sharp S."/>
            <person name="Smith T.C."/>
            <person name="Stanton J.D."/>
            <person name="Ullery H.E."/>
            <person name="Wilson R.J."/>
            <person name="Serrano M.G."/>
            <person name="Buck G."/>
            <person name="Lee V."/>
            <person name="Wang Y."/>
            <person name="Carvalho R."/>
            <person name="Voegtly L."/>
            <person name="Shi R."/>
            <person name="Duckworth R."/>
            <person name="Johnson A."/>
            <person name="Loviza R."/>
            <person name="Walstead R."/>
            <person name="Shah Z."/>
            <person name="Kiflezghi M."/>
            <person name="Wade K."/>
            <person name="Ball S.L."/>
            <person name="Bradley K.W."/>
            <person name="Asai D.J."/>
            <person name="Bowman C.A."/>
            <person name="Russell D.A."/>
            <person name="Pope W.H."/>
            <person name="Jacobs-Sera D."/>
            <person name="Hendrix R.W."/>
            <person name="Hatfull G.F."/>
        </authorList>
    </citation>
    <scope>NUCLEOTIDE SEQUENCE [LARGE SCALE GENOMIC DNA]</scope>
</reference>
<protein>
    <submittedName>
        <fullName evidence="3">Uncharacterized protein</fullName>
    </submittedName>
</protein>
<evidence type="ECO:0000313" key="3">
    <source>
        <dbReference type="EMBL" id="CUV03987.1"/>
    </source>
</evidence>
<feature type="coiled-coil region" evidence="1">
    <location>
        <begin position="239"/>
        <end position="309"/>
    </location>
</feature>
<feature type="compositionally biased region" description="Basic and acidic residues" evidence="2">
    <location>
        <begin position="1"/>
        <end position="11"/>
    </location>
</feature>
<organism evidence="3">
    <name type="scientific">Cryptosporidium hominis</name>
    <dbReference type="NCBI Taxonomy" id="237895"/>
    <lineage>
        <taxon>Eukaryota</taxon>
        <taxon>Sar</taxon>
        <taxon>Alveolata</taxon>
        <taxon>Apicomplexa</taxon>
        <taxon>Conoidasida</taxon>
        <taxon>Coccidia</taxon>
        <taxon>Eucoccidiorida</taxon>
        <taxon>Eimeriorina</taxon>
        <taxon>Cryptosporidiidae</taxon>
        <taxon>Cryptosporidium</taxon>
    </lineage>
</organism>
<dbReference type="Proteomes" id="UP000199752">
    <property type="component" value="Chromosome 1"/>
</dbReference>
<dbReference type="VEuPathDB" id="CryptoDB:Chro.10056"/>
<feature type="region of interest" description="Disordered" evidence="2">
    <location>
        <begin position="1"/>
        <end position="30"/>
    </location>
</feature>
<dbReference type="AlphaFoldDB" id="A0A0S4TCD3"/>
<evidence type="ECO:0000256" key="1">
    <source>
        <dbReference type="SAM" id="Coils"/>
    </source>
</evidence>
<evidence type="ECO:0000256" key="2">
    <source>
        <dbReference type="SAM" id="MobiDB-lite"/>
    </source>
</evidence>
<feature type="coiled-coil region" evidence="1">
    <location>
        <begin position="152"/>
        <end position="186"/>
    </location>
</feature>
<dbReference type="EMBL" id="LN877947">
    <property type="protein sequence ID" value="CUV03987.1"/>
    <property type="molecule type" value="Genomic_DNA"/>
</dbReference>
<name>A0A0S4TCD3_CRYHO</name>
<sequence length="594" mass="70077">MIEEKELEKRMSSGSYSEFEPSSNEGFFQDETESNKSKMIWSEIGHIVHSNRKPQYSLSSILRRTNLFDEQELNQYEEPLMDNENNVDITLREIGEPGKLDDYYMARKSKTLELLQVTDIIKNVHKEEVKIYLDEIAVLRSQILQMSKNKMNEIAEHDIMEEKESLREVEERINIKEEEVKFEEKGINTNTNIELNLQVLDSIQILLSKTNNELVGSLVHKIELFPEVLPDTTMQSADYEQLLIEKNNYIQRQLDLRNEQFSSVSLELVKQKSLFAKESENLKKSQQTVIEMENQMKQLLKKVSENENYHLEQQELFNTNNSILNEVVQKLEFEKKSLNDFLQDLLNFIGYHIESESILESNFSDLLENYSKDSLIWESYPNLIEFIIIIDKAFQPLKELLWNKKNTFLMDSETQTNPQNKTKPKLNVERISNIFIQSISNLQNQNYYEDIPITSNYILENVHKKDFLNKTNNERNIDFVSSVSATRLRNEINILKNQLDASKQKLKLKDLENKKLSEEISYLKNKIIRNKTYNTSLSNQNFDHSYNENYKLINNLKLNKLSRSKNYYSTLNHNNYSDENWDEIFSVIQQLKGP</sequence>
<proteinExistence type="predicted"/>
<dbReference type="VEuPathDB" id="CryptoDB:CHUDEA1_460"/>
<keyword evidence="1" id="KW-0175">Coiled coil</keyword>
<feature type="compositionally biased region" description="Low complexity" evidence="2">
    <location>
        <begin position="12"/>
        <end position="23"/>
    </location>
</feature>
<accession>A0A0S4TCD3</accession>
<gene>
    <name evidence="3" type="ORF">CHUDEA1_460</name>
</gene>
<dbReference type="VEuPathDB" id="CryptoDB:GY17_00001043"/>